<evidence type="ECO:0000313" key="1">
    <source>
        <dbReference type="EMBL" id="CDL91843.1"/>
    </source>
</evidence>
<dbReference type="InterPro" id="IPR009665">
    <property type="entry name" value="YyaC"/>
</dbReference>
<comment type="caution">
    <text evidence="1">The sequence shown here is derived from an EMBL/GenBank/DDBJ whole genome shotgun (WGS) entry which is preliminary data.</text>
</comment>
<dbReference type="GO" id="GO:0008233">
    <property type="term" value="F:peptidase activity"/>
    <property type="evidence" value="ECO:0007669"/>
    <property type="project" value="UniProtKB-KW"/>
</dbReference>
<dbReference type="InterPro" id="IPR023430">
    <property type="entry name" value="Pept_HybD-like_dom_sf"/>
</dbReference>
<dbReference type="SUPFAM" id="SSF53163">
    <property type="entry name" value="HybD-like"/>
    <property type="match status" value="1"/>
</dbReference>
<dbReference type="GeneID" id="29418325"/>
<dbReference type="OrthoDB" id="9815953at2"/>
<dbReference type="EMBL" id="CBXI010000034">
    <property type="protein sequence ID" value="CDL91843.1"/>
    <property type="molecule type" value="Genomic_DNA"/>
</dbReference>
<dbReference type="NCBIfam" id="TIGR02841">
    <property type="entry name" value="spore_YyaC"/>
    <property type="match status" value="1"/>
</dbReference>
<accession>W6N5I5</accession>
<keyword evidence="2" id="KW-1185">Reference proteome</keyword>
<gene>
    <name evidence="1" type="ORF">CTDIVETGP_1913</name>
</gene>
<name>W6N5I5_CLOTY</name>
<keyword evidence="1" id="KW-0645">Protease</keyword>
<sequence>MSKKTIIDSNKRNSIISLRDNLSHILYPLVKSGRTIIIVCIGTDRSTGDSLGPLIGEKLKFLVRDQVHIYGNLKTPVHAKNLEEIVNKINLKYKSPYIIAIDACLGSLQNVGKIILEAKPLHPGSAMNKSLPSIGDLSITGIVNISGVMEFMVLQNTRLFIVMQLADIISRGIYHAIIKTVGGKKSSNHRHKIMENM</sequence>
<proteinExistence type="predicted"/>
<evidence type="ECO:0000313" key="2">
    <source>
        <dbReference type="Proteomes" id="UP000019482"/>
    </source>
</evidence>
<dbReference type="AlphaFoldDB" id="W6N5I5"/>
<dbReference type="RefSeq" id="WP_017752011.1">
    <property type="nucleotide sequence ID" value="NZ_CBXI010000034.1"/>
</dbReference>
<dbReference type="GO" id="GO:0006508">
    <property type="term" value="P:proteolysis"/>
    <property type="evidence" value="ECO:0007669"/>
    <property type="project" value="UniProtKB-KW"/>
</dbReference>
<organism evidence="1 2">
    <name type="scientific">Clostridium tyrobutyricum DIVETGP</name>
    <dbReference type="NCBI Taxonomy" id="1408889"/>
    <lineage>
        <taxon>Bacteria</taxon>
        <taxon>Bacillati</taxon>
        <taxon>Bacillota</taxon>
        <taxon>Clostridia</taxon>
        <taxon>Eubacteriales</taxon>
        <taxon>Clostridiaceae</taxon>
        <taxon>Clostridium</taxon>
    </lineage>
</organism>
<protein>
    <submittedName>
        <fullName evidence="1">Spore protease GPR related protein</fullName>
    </submittedName>
</protein>
<dbReference type="Pfam" id="PF06866">
    <property type="entry name" value="DUF1256"/>
    <property type="match status" value="1"/>
</dbReference>
<dbReference type="Proteomes" id="UP000019482">
    <property type="component" value="Unassembled WGS sequence"/>
</dbReference>
<reference evidence="1 2" key="1">
    <citation type="journal article" date="2015" name="Genome Announc.">
        <title>Draft Genome Sequence of Clostridium tyrobutyricum Strain DIVETGP, Isolated from Cow's Milk for Grana Padano Production.</title>
        <authorList>
            <person name="Soggiu A."/>
            <person name="Piras C."/>
            <person name="Gaiarsa S."/>
            <person name="Sassera D."/>
            <person name="Roncada P."/>
            <person name="Bendixen E."/>
            <person name="Brasca M."/>
            <person name="Bonizzi L."/>
        </authorList>
    </citation>
    <scope>NUCLEOTIDE SEQUENCE [LARGE SCALE GENOMIC DNA]</scope>
    <source>
        <strain evidence="1 2">DIVETGP</strain>
    </source>
</reference>
<keyword evidence="1" id="KW-0378">Hydrolase</keyword>